<dbReference type="RefSeq" id="WP_133519991.1">
    <property type="nucleotide sequence ID" value="NZ_SNVW01000006.1"/>
</dbReference>
<reference evidence="2 3" key="1">
    <citation type="submission" date="2019-03" db="EMBL/GenBank/DDBJ databases">
        <title>Genomic analyses of the natural microbiome of Caenorhabditis elegans.</title>
        <authorList>
            <person name="Samuel B."/>
        </authorList>
    </citation>
    <scope>NUCLEOTIDE SEQUENCE [LARGE SCALE GENOMIC DNA]</scope>
    <source>
        <strain evidence="2 3">JUb65</strain>
    </source>
</reference>
<organism evidence="2 3">
    <name type="scientific">Curtobacterium flaccumfaciens</name>
    <dbReference type="NCBI Taxonomy" id="2035"/>
    <lineage>
        <taxon>Bacteria</taxon>
        <taxon>Bacillati</taxon>
        <taxon>Actinomycetota</taxon>
        <taxon>Actinomycetes</taxon>
        <taxon>Micrococcales</taxon>
        <taxon>Microbacteriaceae</taxon>
        <taxon>Curtobacterium</taxon>
    </lineage>
</organism>
<feature type="signal peptide" evidence="1">
    <location>
        <begin position="1"/>
        <end position="32"/>
    </location>
</feature>
<evidence type="ECO:0000313" key="3">
    <source>
        <dbReference type="Proteomes" id="UP000295764"/>
    </source>
</evidence>
<protein>
    <submittedName>
        <fullName evidence="2">Uncharacterized protein</fullName>
    </submittedName>
</protein>
<dbReference type="AlphaFoldDB" id="A0A4R6DIT2"/>
<sequence>MRGVSKARTAVVTTTVGVGVALAALTAVPATAAPAGATSSSPASTVPAPEVQLVSQHGLVFQIDGLVRPGDRVLAYAGAYPVGEGIAKPNGEFAIVLHKSYANAKLELVTRSGSATSVRVPITMPGLDQPPAPWNTTSERTEQGTWAVSGNTVLGGLDVRALDKNDRVVASTKSRADGSFTLDAPGKSGDALFVFAIVETVGTEQAKVVLGADG</sequence>
<name>A0A4R6DIT2_9MICO</name>
<dbReference type="EMBL" id="SNVW01000006">
    <property type="protein sequence ID" value="TDN44018.1"/>
    <property type="molecule type" value="Genomic_DNA"/>
</dbReference>
<evidence type="ECO:0000256" key="1">
    <source>
        <dbReference type="SAM" id="SignalP"/>
    </source>
</evidence>
<keyword evidence="1" id="KW-0732">Signal</keyword>
<feature type="chain" id="PRO_5021003942" evidence="1">
    <location>
        <begin position="33"/>
        <end position="214"/>
    </location>
</feature>
<accession>A0A4R6DIT2</accession>
<gene>
    <name evidence="2" type="ORF">EDF64_106192</name>
</gene>
<dbReference type="Proteomes" id="UP000295764">
    <property type="component" value="Unassembled WGS sequence"/>
</dbReference>
<comment type="caution">
    <text evidence="2">The sequence shown here is derived from an EMBL/GenBank/DDBJ whole genome shotgun (WGS) entry which is preliminary data.</text>
</comment>
<evidence type="ECO:0000313" key="2">
    <source>
        <dbReference type="EMBL" id="TDN44018.1"/>
    </source>
</evidence>
<proteinExistence type="predicted"/>